<name>A0A0Q5W114_DROER</name>
<evidence type="ECO:0000256" key="1">
    <source>
        <dbReference type="SAM" id="SignalP"/>
    </source>
</evidence>
<dbReference type="Proteomes" id="UP000008711">
    <property type="component" value="Unassembled WGS sequence"/>
</dbReference>
<protein>
    <submittedName>
        <fullName evidence="2">Uncharacterized protein, isoform B</fullName>
    </submittedName>
</protein>
<feature type="signal peptide" evidence="1">
    <location>
        <begin position="1"/>
        <end position="21"/>
    </location>
</feature>
<evidence type="ECO:0000313" key="2">
    <source>
        <dbReference type="EMBL" id="KQS62842.1"/>
    </source>
</evidence>
<sequence length="123" mass="14145">MFTKSMLSFCLIVALFVVCHSSPVPDNNGRSGSQESIGRYHHMPIPYRHVSDQRELGIYHHIPYPYDGGYGPYAGLNIPYVHDDRPYNHDLYTVSNAEFNVPEIPLEYGFPDHEPHHQPSTQY</sequence>
<proteinExistence type="predicted"/>
<accession>A0A0Q5W114</accession>
<organism evidence="2 3">
    <name type="scientific">Drosophila erecta</name>
    <name type="common">Fruit fly</name>
    <dbReference type="NCBI Taxonomy" id="7220"/>
    <lineage>
        <taxon>Eukaryota</taxon>
        <taxon>Metazoa</taxon>
        <taxon>Ecdysozoa</taxon>
        <taxon>Arthropoda</taxon>
        <taxon>Hexapoda</taxon>
        <taxon>Insecta</taxon>
        <taxon>Pterygota</taxon>
        <taxon>Neoptera</taxon>
        <taxon>Endopterygota</taxon>
        <taxon>Diptera</taxon>
        <taxon>Brachycera</taxon>
        <taxon>Muscomorpha</taxon>
        <taxon>Ephydroidea</taxon>
        <taxon>Drosophilidae</taxon>
        <taxon>Drosophila</taxon>
        <taxon>Sophophora</taxon>
    </lineage>
</organism>
<dbReference type="EMBL" id="CH954179">
    <property type="protein sequence ID" value="KQS62842.1"/>
    <property type="molecule type" value="Genomic_DNA"/>
</dbReference>
<keyword evidence="1" id="KW-0732">Signal</keyword>
<reference evidence="2 3" key="2">
    <citation type="journal article" date="2008" name="Bioinformatics">
        <title>Assembly reconciliation.</title>
        <authorList>
            <person name="Zimin A.V."/>
            <person name="Smith D.R."/>
            <person name="Sutton G."/>
            <person name="Yorke J.A."/>
        </authorList>
    </citation>
    <scope>NUCLEOTIDE SEQUENCE [LARGE SCALE GENOMIC DNA]</scope>
    <source>
        <strain evidence="2 3">TSC#14021-0224.01</strain>
    </source>
</reference>
<keyword evidence="3" id="KW-1185">Reference proteome</keyword>
<feature type="chain" id="PRO_5006266380" evidence="1">
    <location>
        <begin position="22"/>
        <end position="123"/>
    </location>
</feature>
<dbReference type="OrthoDB" id="8037455at2759"/>
<gene>
    <name evidence="2" type="primary">Dere\GG20290</name>
    <name evidence="2" type="synonym">dere_GLEANR_5100</name>
    <name evidence="2" type="synonym">GG20290</name>
    <name evidence="2" type="ORF">Dere_GG20290</name>
</gene>
<dbReference type="AlphaFoldDB" id="A0A0Q5W114"/>
<evidence type="ECO:0000313" key="3">
    <source>
        <dbReference type="Proteomes" id="UP000008711"/>
    </source>
</evidence>
<reference evidence="2 3" key="1">
    <citation type="journal article" date="2007" name="Nature">
        <title>Evolution of genes and genomes on the Drosophila phylogeny.</title>
        <authorList>
            <consortium name="Drosophila 12 Genomes Consortium"/>
            <person name="Clark A.G."/>
            <person name="Eisen M.B."/>
            <person name="Smith D.R."/>
            <person name="Bergman C.M."/>
            <person name="Oliver B."/>
            <person name="Markow T.A."/>
            <person name="Kaufman T.C."/>
            <person name="Kellis M."/>
            <person name="Gelbart W."/>
            <person name="Iyer V.N."/>
            <person name="Pollard D.A."/>
            <person name="Sackton T.B."/>
            <person name="Larracuente A.M."/>
            <person name="Singh N.D."/>
            <person name="Abad J.P."/>
            <person name="Abt D.N."/>
            <person name="Adryan B."/>
            <person name="Aguade M."/>
            <person name="Akashi H."/>
            <person name="Anderson W.W."/>
            <person name="Aquadro C.F."/>
            <person name="Ardell D.H."/>
            <person name="Arguello R."/>
            <person name="Artieri C.G."/>
            <person name="Barbash D.A."/>
            <person name="Barker D."/>
            <person name="Barsanti P."/>
            <person name="Batterham P."/>
            <person name="Batzoglou S."/>
            <person name="Begun D."/>
            <person name="Bhutkar A."/>
            <person name="Blanco E."/>
            <person name="Bosak S.A."/>
            <person name="Bradley R.K."/>
            <person name="Brand A.D."/>
            <person name="Brent M.R."/>
            <person name="Brooks A.N."/>
            <person name="Brown R.H."/>
            <person name="Butlin R.K."/>
            <person name="Caggese C."/>
            <person name="Calvi B.R."/>
            <person name="Bernardo de Carvalho A."/>
            <person name="Caspi A."/>
            <person name="Castrezana S."/>
            <person name="Celniker S.E."/>
            <person name="Chang J.L."/>
            <person name="Chapple C."/>
            <person name="Chatterji S."/>
            <person name="Chinwalla A."/>
            <person name="Civetta A."/>
            <person name="Clifton S.W."/>
            <person name="Comeron J.M."/>
            <person name="Costello J.C."/>
            <person name="Coyne J.A."/>
            <person name="Daub J."/>
            <person name="David R.G."/>
            <person name="Delcher A.L."/>
            <person name="Delehaunty K."/>
            <person name="Do C.B."/>
            <person name="Ebling H."/>
            <person name="Edwards K."/>
            <person name="Eickbush T."/>
            <person name="Evans J.D."/>
            <person name="Filipski A."/>
            <person name="Findeiss S."/>
            <person name="Freyhult E."/>
            <person name="Fulton L."/>
            <person name="Fulton R."/>
            <person name="Garcia A.C."/>
            <person name="Gardiner A."/>
            <person name="Garfield D.A."/>
            <person name="Garvin B.E."/>
            <person name="Gibson G."/>
            <person name="Gilbert D."/>
            <person name="Gnerre S."/>
            <person name="Godfrey J."/>
            <person name="Good R."/>
            <person name="Gotea V."/>
            <person name="Gravely B."/>
            <person name="Greenberg A.J."/>
            <person name="Griffiths-Jones S."/>
            <person name="Gross S."/>
            <person name="Guigo R."/>
            <person name="Gustafson E.A."/>
            <person name="Haerty W."/>
            <person name="Hahn M.W."/>
            <person name="Halligan D.L."/>
            <person name="Halpern A.L."/>
            <person name="Halter G.M."/>
            <person name="Han M.V."/>
            <person name="Heger A."/>
            <person name="Hillier L."/>
            <person name="Hinrichs A.S."/>
            <person name="Holmes I."/>
            <person name="Hoskins R.A."/>
            <person name="Hubisz M.J."/>
            <person name="Hultmark D."/>
            <person name="Huntley M.A."/>
            <person name="Jaffe D.B."/>
            <person name="Jagadeeshan S."/>
            <person name="Jeck W.R."/>
            <person name="Johnson J."/>
            <person name="Jones C.D."/>
            <person name="Jordan W.C."/>
            <person name="Karpen G.H."/>
            <person name="Kataoka E."/>
            <person name="Keightley P.D."/>
            <person name="Kheradpour P."/>
            <person name="Kirkness E.F."/>
            <person name="Koerich L.B."/>
            <person name="Kristiansen K."/>
            <person name="Kudrna D."/>
            <person name="Kulathinal R.J."/>
            <person name="Kumar S."/>
            <person name="Kwok R."/>
            <person name="Lander E."/>
            <person name="Langley C.H."/>
            <person name="Lapoint R."/>
            <person name="Lazzaro B.P."/>
            <person name="Lee S.J."/>
            <person name="Levesque L."/>
            <person name="Li R."/>
            <person name="Lin C.F."/>
            <person name="Lin M.F."/>
            <person name="Lindblad-Toh K."/>
            <person name="Llopart A."/>
            <person name="Long M."/>
            <person name="Low L."/>
            <person name="Lozovsky E."/>
            <person name="Lu J."/>
            <person name="Luo M."/>
            <person name="Machado C.A."/>
            <person name="Makalowski W."/>
            <person name="Marzo M."/>
            <person name="Matsuda M."/>
            <person name="Matzkin L."/>
            <person name="McAllister B."/>
            <person name="McBride C.S."/>
            <person name="McKernan B."/>
            <person name="McKernan K."/>
            <person name="Mendez-Lago M."/>
            <person name="Minx P."/>
            <person name="Mollenhauer M.U."/>
            <person name="Montooth K."/>
            <person name="Mount S.M."/>
            <person name="Mu X."/>
            <person name="Myers E."/>
            <person name="Negre B."/>
            <person name="Newfeld S."/>
            <person name="Nielsen R."/>
            <person name="Noor M.A."/>
            <person name="O'Grady P."/>
            <person name="Pachter L."/>
            <person name="Papaceit M."/>
            <person name="Parisi M.J."/>
            <person name="Parisi M."/>
            <person name="Parts L."/>
            <person name="Pedersen J.S."/>
            <person name="Pesole G."/>
            <person name="Phillippy A.M."/>
            <person name="Ponting C.P."/>
            <person name="Pop M."/>
            <person name="Porcelli D."/>
            <person name="Powell J.R."/>
            <person name="Prohaska S."/>
            <person name="Pruitt K."/>
            <person name="Puig M."/>
            <person name="Quesneville H."/>
            <person name="Ram K.R."/>
            <person name="Rand D."/>
            <person name="Rasmussen M.D."/>
            <person name="Reed L.K."/>
            <person name="Reenan R."/>
            <person name="Reily A."/>
            <person name="Remington K.A."/>
            <person name="Rieger T.T."/>
            <person name="Ritchie M.G."/>
            <person name="Robin C."/>
            <person name="Rogers Y.H."/>
            <person name="Rohde C."/>
            <person name="Rozas J."/>
            <person name="Rubenfield M.J."/>
            <person name="Ruiz A."/>
            <person name="Russo S."/>
            <person name="Salzberg S.L."/>
            <person name="Sanchez-Gracia A."/>
            <person name="Saranga D.J."/>
            <person name="Sato H."/>
            <person name="Schaeffer S.W."/>
            <person name="Schatz M.C."/>
            <person name="Schlenke T."/>
            <person name="Schwartz R."/>
            <person name="Segarra C."/>
            <person name="Singh R.S."/>
            <person name="Sirot L."/>
            <person name="Sirota M."/>
            <person name="Sisneros N.B."/>
            <person name="Smith C.D."/>
            <person name="Smith T.F."/>
            <person name="Spieth J."/>
            <person name="Stage D.E."/>
            <person name="Stark A."/>
            <person name="Stephan W."/>
            <person name="Strausberg R.L."/>
            <person name="Strempel S."/>
            <person name="Sturgill D."/>
            <person name="Sutton G."/>
            <person name="Sutton G.G."/>
            <person name="Tao W."/>
            <person name="Teichmann S."/>
            <person name="Tobari Y.N."/>
            <person name="Tomimura Y."/>
            <person name="Tsolas J.M."/>
            <person name="Valente V.L."/>
            <person name="Venter E."/>
            <person name="Venter J.C."/>
            <person name="Vicario S."/>
            <person name="Vieira F.G."/>
            <person name="Vilella A.J."/>
            <person name="Villasante A."/>
            <person name="Walenz B."/>
            <person name="Wang J."/>
            <person name="Wasserman M."/>
            <person name="Watts T."/>
            <person name="Wilson D."/>
            <person name="Wilson R.K."/>
            <person name="Wing R.A."/>
            <person name="Wolfner M.F."/>
            <person name="Wong A."/>
            <person name="Wong G.K."/>
            <person name="Wu C.I."/>
            <person name="Wu G."/>
            <person name="Yamamoto D."/>
            <person name="Yang H.P."/>
            <person name="Yang S.P."/>
            <person name="Yorke J.A."/>
            <person name="Yoshida K."/>
            <person name="Zdobnov E."/>
            <person name="Zhang P."/>
            <person name="Zhang Y."/>
            <person name="Zimin A.V."/>
            <person name="Baldwin J."/>
            <person name="Abdouelleil A."/>
            <person name="Abdulkadir J."/>
            <person name="Abebe A."/>
            <person name="Abera B."/>
            <person name="Abreu J."/>
            <person name="Acer S.C."/>
            <person name="Aftuck L."/>
            <person name="Alexander A."/>
            <person name="An P."/>
            <person name="Anderson E."/>
            <person name="Anderson S."/>
            <person name="Arachi H."/>
            <person name="Azer M."/>
            <person name="Bachantsang P."/>
            <person name="Barry A."/>
            <person name="Bayul T."/>
            <person name="Berlin A."/>
            <person name="Bessette D."/>
            <person name="Bloom T."/>
            <person name="Blye J."/>
            <person name="Boguslavskiy L."/>
            <person name="Bonnet C."/>
            <person name="Boukhgalter B."/>
            <person name="Bourzgui I."/>
            <person name="Brown A."/>
            <person name="Cahill P."/>
            <person name="Channer S."/>
            <person name="Cheshatsang Y."/>
            <person name="Chuda L."/>
            <person name="Citroen M."/>
            <person name="Collymore A."/>
            <person name="Cooke P."/>
            <person name="Costello M."/>
            <person name="D'Aco K."/>
            <person name="Daza R."/>
            <person name="De Haan G."/>
            <person name="DeGray S."/>
            <person name="DeMaso C."/>
            <person name="Dhargay N."/>
            <person name="Dooley K."/>
            <person name="Dooley E."/>
            <person name="Doricent M."/>
            <person name="Dorje P."/>
            <person name="Dorjee K."/>
            <person name="Dupes A."/>
            <person name="Elong R."/>
            <person name="Falk J."/>
            <person name="Farina A."/>
            <person name="Faro S."/>
            <person name="Ferguson D."/>
            <person name="Fisher S."/>
            <person name="Foley C.D."/>
            <person name="Franke A."/>
            <person name="Friedrich D."/>
            <person name="Gadbois L."/>
            <person name="Gearin G."/>
            <person name="Gearin C.R."/>
            <person name="Giannoukos G."/>
            <person name="Goode T."/>
            <person name="Graham J."/>
            <person name="Grandbois E."/>
            <person name="Grewal S."/>
            <person name="Gyaltsen K."/>
            <person name="Hafez N."/>
            <person name="Hagos B."/>
            <person name="Hall J."/>
            <person name="Henson C."/>
            <person name="Hollinger A."/>
            <person name="Honan T."/>
            <person name="Huard M.D."/>
            <person name="Hughes L."/>
            <person name="Hurhula B."/>
            <person name="Husby M.E."/>
            <person name="Kamat A."/>
            <person name="Kanga B."/>
            <person name="Kashin S."/>
            <person name="Khazanovich D."/>
            <person name="Kisner P."/>
            <person name="Lance K."/>
            <person name="Lara M."/>
            <person name="Lee W."/>
            <person name="Lennon N."/>
            <person name="Letendre F."/>
            <person name="LeVine R."/>
            <person name="Lipovsky A."/>
            <person name="Liu X."/>
            <person name="Liu J."/>
            <person name="Liu S."/>
            <person name="Lokyitsang T."/>
            <person name="Lokyitsang Y."/>
            <person name="Lubonja R."/>
            <person name="Lui A."/>
            <person name="MacDonald P."/>
            <person name="Magnisalis V."/>
            <person name="Maru K."/>
            <person name="Matthews C."/>
            <person name="McCusker W."/>
            <person name="McDonough S."/>
            <person name="Mehta T."/>
            <person name="Meldrim J."/>
            <person name="Meneus L."/>
            <person name="Mihai O."/>
            <person name="Mihalev A."/>
            <person name="Mihova T."/>
            <person name="Mittelman R."/>
            <person name="Mlenga V."/>
            <person name="Montmayeur A."/>
            <person name="Mulrain L."/>
            <person name="Navidi A."/>
            <person name="Naylor J."/>
            <person name="Negash T."/>
            <person name="Nguyen T."/>
            <person name="Nguyen N."/>
            <person name="Nicol R."/>
            <person name="Norbu C."/>
            <person name="Norbu N."/>
            <person name="Novod N."/>
            <person name="O'Neill B."/>
            <person name="Osman S."/>
            <person name="Markiewicz E."/>
            <person name="Oyono O.L."/>
            <person name="Patti C."/>
            <person name="Phunkhang P."/>
            <person name="Pierre F."/>
            <person name="Priest M."/>
            <person name="Raghuraman S."/>
            <person name="Rege F."/>
            <person name="Reyes R."/>
            <person name="Rise C."/>
            <person name="Rogov P."/>
            <person name="Ross K."/>
            <person name="Ryan E."/>
            <person name="Settipalli S."/>
            <person name="Shea T."/>
            <person name="Sherpa N."/>
            <person name="Shi L."/>
            <person name="Shih D."/>
            <person name="Sparrow T."/>
            <person name="Spaulding J."/>
            <person name="Stalker J."/>
            <person name="Stange-Thomann N."/>
            <person name="Stavropoulos S."/>
            <person name="Stone C."/>
            <person name="Strader C."/>
            <person name="Tesfaye S."/>
            <person name="Thomson T."/>
            <person name="Thoulutsang Y."/>
            <person name="Thoulutsang D."/>
            <person name="Topham K."/>
            <person name="Topping I."/>
            <person name="Tsamla T."/>
            <person name="Vassiliev H."/>
            <person name="Vo A."/>
            <person name="Wangchuk T."/>
            <person name="Wangdi T."/>
            <person name="Weiand M."/>
            <person name="Wilkinson J."/>
            <person name="Wilson A."/>
            <person name="Yadav S."/>
            <person name="Young G."/>
            <person name="Yu Q."/>
            <person name="Zembek L."/>
            <person name="Zhong D."/>
            <person name="Zimmer A."/>
            <person name="Zwirko Z."/>
            <person name="Jaffe D.B."/>
            <person name="Alvarez P."/>
            <person name="Brockman W."/>
            <person name="Butler J."/>
            <person name="Chin C."/>
            <person name="Gnerre S."/>
            <person name="Grabherr M."/>
            <person name="Kleber M."/>
            <person name="Mauceli E."/>
            <person name="MacCallum I."/>
        </authorList>
    </citation>
    <scope>NUCLEOTIDE SEQUENCE [LARGE SCALE GENOMIC DNA]</scope>
    <source>
        <strain evidence="2 3">TSC#14021-0224.01</strain>
    </source>
</reference>